<evidence type="ECO:0000256" key="1">
    <source>
        <dbReference type="ARBA" id="ARBA00004496"/>
    </source>
</evidence>
<sequence>MEDHFHEEENTELGASYSLTIAVEDFKQSVQLYQSKNLKAAYNLLQKALKKFQLEKQHKLVMESTYLIATILFQFEKYSKAISYFKDLNLLATELKHQRYQELSSFMQAYCYYKNKKFAKAYEIFERELIGSTSYVNRLQFFTFKARTCSKLGYRDQAIPYFEEAIMICEKTSDLPGIKPQQAQLLYDLGLEYHYHILDELRAAGFSQYNNLLKWSQEFNQSINNFSKAVDIWTNTGEIKKTIATYQIMGNIYGYLKNNQKQQDYYNKALQNAEQSNEFTQYIKIAKILIRLLNEQNAFTDLIPLLQKIISILNQHGNSDVLSIAGFHLEIGKALKKLNQIDEALLEFITALNIYQRLKIPVQGHKRTLLALLDIYQTKQENKKISYYSEQLNKLNSKFEDLQPHTENNLGVLNDFWIITETGLEIFSYSPGMEINLTLFGGFVSALQTFSQEVTKKRMESFVIGDLRYSFYFEDGKKIFILGRSELSESEKTVNFILKQIYQRFNLEFEKRLEKFSGDVTPFSKFGEILATIDFNLA</sequence>
<keyword evidence="6" id="KW-1185">Reference proteome</keyword>
<dbReference type="InterPro" id="IPR019734">
    <property type="entry name" value="TPR_rpt"/>
</dbReference>
<name>A0ABY6HN27_9ARCH</name>
<dbReference type="Gene3D" id="1.25.40.10">
    <property type="entry name" value="Tetratricopeptide repeat domain"/>
    <property type="match status" value="3"/>
</dbReference>
<keyword evidence="3" id="KW-0677">Repeat</keyword>
<evidence type="ECO:0000256" key="3">
    <source>
        <dbReference type="ARBA" id="ARBA00022737"/>
    </source>
</evidence>
<dbReference type="InterPro" id="IPR051476">
    <property type="entry name" value="Bac_ResReg_Asp_Phosphatase"/>
</dbReference>
<dbReference type="EMBL" id="CP104013">
    <property type="protein sequence ID" value="UYP44919.1"/>
    <property type="molecule type" value="Genomic_DNA"/>
</dbReference>
<evidence type="ECO:0008006" key="7">
    <source>
        <dbReference type="Google" id="ProtNLM"/>
    </source>
</evidence>
<dbReference type="PANTHER" id="PTHR46630:SF1">
    <property type="entry name" value="TETRATRICOPEPTIDE REPEAT PROTEIN 29"/>
    <property type="match status" value="1"/>
</dbReference>
<dbReference type="Proteomes" id="UP001208689">
    <property type="component" value="Chromosome"/>
</dbReference>
<dbReference type="InterPro" id="IPR011990">
    <property type="entry name" value="TPR-like_helical_dom_sf"/>
</dbReference>
<organism evidence="5 6">
    <name type="scientific">Candidatus Lokiarchaeum ossiferum</name>
    <dbReference type="NCBI Taxonomy" id="2951803"/>
    <lineage>
        <taxon>Archaea</taxon>
        <taxon>Promethearchaeati</taxon>
        <taxon>Promethearchaeota</taxon>
        <taxon>Promethearchaeia</taxon>
        <taxon>Promethearchaeales</taxon>
        <taxon>Promethearchaeaceae</taxon>
        <taxon>Candidatus Lokiarchaeum</taxon>
    </lineage>
</organism>
<dbReference type="SUPFAM" id="SSF48452">
    <property type="entry name" value="TPR-like"/>
    <property type="match status" value="1"/>
</dbReference>
<evidence type="ECO:0000313" key="5">
    <source>
        <dbReference type="EMBL" id="UYP44919.1"/>
    </source>
</evidence>
<dbReference type="PANTHER" id="PTHR46630">
    <property type="entry name" value="TETRATRICOPEPTIDE REPEAT PROTEIN 29"/>
    <property type="match status" value="1"/>
</dbReference>
<dbReference type="SUPFAM" id="SSF81901">
    <property type="entry name" value="HCP-like"/>
    <property type="match status" value="1"/>
</dbReference>
<evidence type="ECO:0000313" key="6">
    <source>
        <dbReference type="Proteomes" id="UP001208689"/>
    </source>
</evidence>
<evidence type="ECO:0000256" key="2">
    <source>
        <dbReference type="ARBA" id="ARBA00022490"/>
    </source>
</evidence>
<keyword evidence="4" id="KW-0802">TPR repeat</keyword>
<evidence type="ECO:0000256" key="4">
    <source>
        <dbReference type="ARBA" id="ARBA00022803"/>
    </source>
</evidence>
<accession>A0ABY6HN27</accession>
<protein>
    <recommendedName>
        <fullName evidence="7">Tetratricopeptide repeat protein</fullName>
    </recommendedName>
</protein>
<keyword evidence="2" id="KW-0963">Cytoplasm</keyword>
<dbReference type="SMART" id="SM00028">
    <property type="entry name" value="TPR"/>
    <property type="match status" value="3"/>
</dbReference>
<gene>
    <name evidence="5" type="ORF">NEF87_001204</name>
</gene>
<reference evidence="5" key="1">
    <citation type="submission" date="2022-09" db="EMBL/GenBank/DDBJ databases">
        <title>Actin cytoskeleton and complex cell architecture in an #Asgard archaeon.</title>
        <authorList>
            <person name="Ponce Toledo R.I."/>
            <person name="Schleper C."/>
            <person name="Rodrigues Oliveira T."/>
            <person name="Wollweber F."/>
            <person name="Xu J."/>
            <person name="Rittmann S."/>
            <person name="Klingl A."/>
            <person name="Pilhofer M."/>
        </authorList>
    </citation>
    <scope>NUCLEOTIDE SEQUENCE</scope>
    <source>
        <strain evidence="5">B-35</strain>
    </source>
</reference>
<comment type="subcellular location">
    <subcellularLocation>
        <location evidence="1">Cytoplasm</location>
    </subcellularLocation>
</comment>
<proteinExistence type="predicted"/>
<dbReference type="Pfam" id="PF13181">
    <property type="entry name" value="TPR_8"/>
    <property type="match status" value="2"/>
</dbReference>